<evidence type="ECO:0000313" key="1">
    <source>
        <dbReference type="EMBL" id="KAJ8125822.1"/>
    </source>
</evidence>
<gene>
    <name evidence="1" type="ORF">O1611_g7814</name>
</gene>
<organism evidence="1 2">
    <name type="scientific">Lasiodiplodia mahajangana</name>
    <dbReference type="NCBI Taxonomy" id="1108764"/>
    <lineage>
        <taxon>Eukaryota</taxon>
        <taxon>Fungi</taxon>
        <taxon>Dikarya</taxon>
        <taxon>Ascomycota</taxon>
        <taxon>Pezizomycotina</taxon>
        <taxon>Dothideomycetes</taxon>
        <taxon>Dothideomycetes incertae sedis</taxon>
        <taxon>Botryosphaeriales</taxon>
        <taxon>Botryosphaeriaceae</taxon>
        <taxon>Lasiodiplodia</taxon>
    </lineage>
</organism>
<keyword evidence="2" id="KW-1185">Reference proteome</keyword>
<protein>
    <submittedName>
        <fullName evidence="1">Uncharacterized protein</fullName>
    </submittedName>
</protein>
<reference evidence="1" key="1">
    <citation type="submission" date="2022-12" db="EMBL/GenBank/DDBJ databases">
        <title>Genome Sequence of Lasiodiplodia mahajangana.</title>
        <authorList>
            <person name="Buettner E."/>
        </authorList>
    </citation>
    <scope>NUCLEOTIDE SEQUENCE</scope>
    <source>
        <strain evidence="1">VT137</strain>
    </source>
</reference>
<evidence type="ECO:0000313" key="2">
    <source>
        <dbReference type="Proteomes" id="UP001153332"/>
    </source>
</evidence>
<sequence length="339" mass="38170">MPGLTSSPKPIFLITHPRACSTAFERIFLTRADDIECVHEPFSDAYHWGPEKLTERYENVEQLRVEKGYGDYTYRTALDLIDNAKSRGKRVFVKDMGKCLMPMLGKTPGIVPSLRPFVNDSGNISLQDDTAVADDSSSDDGCIIPNPTVVPLGLLSGFHFTFLIRNPRSSIPSLWECSTPPKSLVTGWHGFKAEDAGYQDMRRLFDYLVRAGIMGPDTDNEICVVDADDLLAYPEDIVGQFCVSVGIPFDRDMLHWGSECEQKRAQDAFKNWAPFHDAVLKSTSLKARPPRVTSLESDVARWTERYGEEGCTVIQKNVEDNMEHYLYLKQFTITPTAKK</sequence>
<accession>A0ACC2JEM5</accession>
<proteinExistence type="predicted"/>
<name>A0ACC2JEM5_9PEZI</name>
<dbReference type="Proteomes" id="UP001153332">
    <property type="component" value="Unassembled WGS sequence"/>
</dbReference>
<dbReference type="EMBL" id="JAPUUL010002161">
    <property type="protein sequence ID" value="KAJ8125822.1"/>
    <property type="molecule type" value="Genomic_DNA"/>
</dbReference>
<comment type="caution">
    <text evidence="1">The sequence shown here is derived from an EMBL/GenBank/DDBJ whole genome shotgun (WGS) entry which is preliminary data.</text>
</comment>